<dbReference type="InterPro" id="IPR058912">
    <property type="entry name" value="HTH_animal"/>
</dbReference>
<evidence type="ECO:0000259" key="1">
    <source>
        <dbReference type="PROSITE" id="PS50878"/>
    </source>
</evidence>
<dbReference type="EMBL" id="CAUEEQ010015077">
    <property type="protein sequence ID" value="CAJ0938772.1"/>
    <property type="molecule type" value="Genomic_DNA"/>
</dbReference>
<dbReference type="PANTHER" id="PTHR21301">
    <property type="entry name" value="REVERSE TRANSCRIPTASE"/>
    <property type="match status" value="1"/>
</dbReference>
<reference evidence="2" key="1">
    <citation type="submission" date="2023-07" db="EMBL/GenBank/DDBJ databases">
        <authorList>
            <person name="Stuckert A."/>
        </authorList>
    </citation>
    <scope>NUCLEOTIDE SEQUENCE</scope>
</reference>
<dbReference type="Pfam" id="PF26215">
    <property type="entry name" value="HTH_animal"/>
    <property type="match status" value="1"/>
</dbReference>
<sequence length="526" mass="59726">MDVTSLYTSIGHQQGIEAVMKYLQKHTTFNTDKLSFCYELLGLVLTKSFFLFEDQYYMQQKGTAMGSDIAPPYANIFMDFFENTFVYCHPLFTSHVFFWQRYIDDVFLIWTGDVGALLDFHNDLNSCTPNIAFSIQHDCNSINFLDTLVLIKAGGSVETDLYVKPTDKNSLLLYTSSHPCHVKKALPKSQHERIRRIVSNPLVRSHRHREMDLKFRDRGYPPSISGVSMSTGASASDKRNTSRIAFVNMFHPFKWPIHQSIFKHWSILQTSYPDILEFNVRPLICNKRSDNLRNYLVRADVGSATVTPRQRILCTPHNGTFPCLGCCQCSNIIKGDSFAHPRMGRRFQIKGHFTCDSTYVVYLIKCPCGLGYVGRFRAALTAHAPSWLIARLVLPSIGAPLFFGACALWILTSWAPRSLSLLLTCSGKRAHISAIERLFLHRITDPALLDSCHGYSPYSYDSLFLPKTSFNAPHDPVYLGSCCLALAAPVLSIPIPQVSGIGRYLRYQNSDTEFRYFCDIGNRYRD</sequence>
<protein>
    <recommendedName>
        <fullName evidence="1">Reverse transcriptase domain-containing protein</fullName>
    </recommendedName>
</protein>
<organism evidence="2 3">
    <name type="scientific">Ranitomeya imitator</name>
    <name type="common">mimic poison frog</name>
    <dbReference type="NCBI Taxonomy" id="111125"/>
    <lineage>
        <taxon>Eukaryota</taxon>
        <taxon>Metazoa</taxon>
        <taxon>Chordata</taxon>
        <taxon>Craniata</taxon>
        <taxon>Vertebrata</taxon>
        <taxon>Euteleostomi</taxon>
        <taxon>Amphibia</taxon>
        <taxon>Batrachia</taxon>
        <taxon>Anura</taxon>
        <taxon>Neobatrachia</taxon>
        <taxon>Hyloidea</taxon>
        <taxon>Dendrobatidae</taxon>
        <taxon>Dendrobatinae</taxon>
        <taxon>Ranitomeya</taxon>
    </lineage>
</organism>
<dbReference type="PROSITE" id="PS50878">
    <property type="entry name" value="RT_POL"/>
    <property type="match status" value="1"/>
</dbReference>
<comment type="caution">
    <text evidence="2">The sequence shown here is derived from an EMBL/GenBank/DDBJ whole genome shotgun (WGS) entry which is preliminary data.</text>
</comment>
<proteinExistence type="predicted"/>
<feature type="domain" description="Reverse transcriptase" evidence="1">
    <location>
        <begin position="1"/>
        <end position="157"/>
    </location>
</feature>
<accession>A0ABN9LCV1</accession>
<evidence type="ECO:0000313" key="2">
    <source>
        <dbReference type="EMBL" id="CAJ0938772.1"/>
    </source>
</evidence>
<evidence type="ECO:0000313" key="3">
    <source>
        <dbReference type="Proteomes" id="UP001176940"/>
    </source>
</evidence>
<gene>
    <name evidence="2" type="ORF">RIMI_LOCUS7817435</name>
</gene>
<name>A0ABN9LCV1_9NEOB</name>
<dbReference type="Proteomes" id="UP001176940">
    <property type="component" value="Unassembled WGS sequence"/>
</dbReference>
<dbReference type="InterPro" id="IPR000477">
    <property type="entry name" value="RT_dom"/>
</dbReference>
<keyword evidence="3" id="KW-1185">Reference proteome</keyword>
<dbReference type="PANTHER" id="PTHR21301:SF12">
    <property type="match status" value="1"/>
</dbReference>